<feature type="compositionally biased region" description="Low complexity" evidence="1">
    <location>
        <begin position="627"/>
        <end position="643"/>
    </location>
</feature>
<feature type="compositionally biased region" description="Low complexity" evidence="1">
    <location>
        <begin position="111"/>
        <end position="123"/>
    </location>
</feature>
<feature type="compositionally biased region" description="Low complexity" evidence="1">
    <location>
        <begin position="152"/>
        <end position="172"/>
    </location>
</feature>
<feature type="region of interest" description="Disordered" evidence="1">
    <location>
        <begin position="624"/>
        <end position="643"/>
    </location>
</feature>
<reference evidence="2 3" key="1">
    <citation type="journal article" date="2024" name="J Genomics">
        <title>Draft genome sequencing and assembly of Favolaschia claudopus CIRM-BRFM 2984 isolated from oak limbs.</title>
        <authorList>
            <person name="Navarro D."/>
            <person name="Drula E."/>
            <person name="Chaduli D."/>
            <person name="Cazenave R."/>
            <person name="Ahrendt S."/>
            <person name="Wang J."/>
            <person name="Lipzen A."/>
            <person name="Daum C."/>
            <person name="Barry K."/>
            <person name="Grigoriev I.V."/>
            <person name="Favel A."/>
            <person name="Rosso M.N."/>
            <person name="Martin F."/>
        </authorList>
    </citation>
    <scope>NUCLEOTIDE SEQUENCE [LARGE SCALE GENOMIC DNA]</scope>
    <source>
        <strain evidence="2 3">CIRM-BRFM 2984</strain>
    </source>
</reference>
<feature type="region of interest" description="Disordered" evidence="1">
    <location>
        <begin position="70"/>
        <end position="213"/>
    </location>
</feature>
<feature type="compositionally biased region" description="Basic residues" evidence="1">
    <location>
        <begin position="195"/>
        <end position="206"/>
    </location>
</feature>
<feature type="region of interest" description="Disordered" evidence="1">
    <location>
        <begin position="236"/>
        <end position="272"/>
    </location>
</feature>
<proteinExistence type="predicted"/>
<evidence type="ECO:0000256" key="1">
    <source>
        <dbReference type="SAM" id="MobiDB-lite"/>
    </source>
</evidence>
<comment type="caution">
    <text evidence="2">The sequence shown here is derived from an EMBL/GenBank/DDBJ whole genome shotgun (WGS) entry which is preliminary data.</text>
</comment>
<protein>
    <submittedName>
        <fullName evidence="2">Uncharacterized protein</fullName>
    </submittedName>
</protein>
<feature type="compositionally biased region" description="Pro residues" evidence="1">
    <location>
        <begin position="181"/>
        <end position="194"/>
    </location>
</feature>
<sequence>MSYLPNDTETHIEDRWRPGRFYDRTLFGGTWQGTDAQHTWIPEVGVPLGATIPPYVPQHLRERRNNAPRGWGYAYGPPPPYIPPPPHAHHQQQFAGDAYGGTGRRRPRSPSPRFSYSRLSPPRQVRTQITPGVPGRNIPLQRRRSRSPPPRRGYSPSDHASTSRSRGSSTRYSESRRNSVSPPPRTRSPSPPPMRNKKKKDRKNRNAGRGIDVAAQRLRDAALRTKQKWVRRVFPPSIADATKDPDGHPCCPLETDEDDPDDYGSDTEDPVLPSNWVAAENQRRAEAGMANPESYGATRPSPPPEAGEIAGVRTREQAANVLRWVRRTESSAYAFLMHHCAMLENFPATPRTAGDICLLAGVGRAKGVYWERSTGRRFPPRGPAKPNAALDNDVLMDPEHIYVGCAELGEDTTTVITAEREDTSGSLESGTHLNLREAIQRYEGMPARDWPLGVRVDETNFANLADEYASPLPADVRAWHTICALAPRRGRTTSSYHRAQFMDALLRVLSIRGTYHRIAHFGQYPDADLPLEHYPFLCNNITESLVVAWLIQHGIRKDGEAIRTLEDFARARRNLREGFNVVKVDSFVGGGWPRSSAEMLALPQDKVMDWGVLTHAALQPGIRSEYPQAPAASPNPSGASTSS</sequence>
<dbReference type="EMBL" id="JAWWNJ010000143">
    <property type="protein sequence ID" value="KAK6984040.1"/>
    <property type="molecule type" value="Genomic_DNA"/>
</dbReference>
<keyword evidence="3" id="KW-1185">Reference proteome</keyword>
<feature type="compositionally biased region" description="Acidic residues" evidence="1">
    <location>
        <begin position="254"/>
        <end position="269"/>
    </location>
</feature>
<evidence type="ECO:0000313" key="2">
    <source>
        <dbReference type="EMBL" id="KAK6984040.1"/>
    </source>
</evidence>
<evidence type="ECO:0000313" key="3">
    <source>
        <dbReference type="Proteomes" id="UP001362999"/>
    </source>
</evidence>
<feature type="compositionally biased region" description="Pro residues" evidence="1">
    <location>
        <begin position="76"/>
        <end position="86"/>
    </location>
</feature>
<accession>A0AAV9ZIF3</accession>
<dbReference type="Proteomes" id="UP001362999">
    <property type="component" value="Unassembled WGS sequence"/>
</dbReference>
<dbReference type="AlphaFoldDB" id="A0AAV9ZIF3"/>
<name>A0AAV9ZIF3_9AGAR</name>
<organism evidence="2 3">
    <name type="scientific">Favolaschia claudopus</name>
    <dbReference type="NCBI Taxonomy" id="2862362"/>
    <lineage>
        <taxon>Eukaryota</taxon>
        <taxon>Fungi</taxon>
        <taxon>Dikarya</taxon>
        <taxon>Basidiomycota</taxon>
        <taxon>Agaricomycotina</taxon>
        <taxon>Agaricomycetes</taxon>
        <taxon>Agaricomycetidae</taxon>
        <taxon>Agaricales</taxon>
        <taxon>Marasmiineae</taxon>
        <taxon>Mycenaceae</taxon>
        <taxon>Favolaschia</taxon>
    </lineage>
</organism>
<gene>
    <name evidence="2" type="ORF">R3P38DRAFT_3232857</name>
</gene>